<keyword evidence="8" id="KW-0653">Protein transport</keyword>
<keyword evidence="7" id="KW-1005">Bacterial flagellum biogenesis</keyword>
<keyword evidence="10" id="KW-0472">Membrane</keyword>
<dbReference type="SMART" id="SM00962">
    <property type="entry name" value="SRP54"/>
    <property type="match status" value="1"/>
</dbReference>
<dbReference type="FunFam" id="3.40.50.300:FF:000695">
    <property type="entry name" value="Flagellar biosynthesis regulator FlhF"/>
    <property type="match status" value="1"/>
</dbReference>
<evidence type="ECO:0000256" key="3">
    <source>
        <dbReference type="ARBA" id="ARBA00014919"/>
    </source>
</evidence>
<dbReference type="InterPro" id="IPR047040">
    <property type="entry name" value="FlhF__GTPase_dom"/>
</dbReference>
<accession>A0A7C3UYX4</accession>
<name>A0A7C3UYX4_9BACT</name>
<dbReference type="AlphaFoldDB" id="A0A7C3UYX4"/>
<dbReference type="EMBL" id="DTMF01000129">
    <property type="protein sequence ID" value="HGF33721.1"/>
    <property type="molecule type" value="Genomic_DNA"/>
</dbReference>
<comment type="similarity">
    <text evidence="2">Belongs to the GTP-binding SRP family.</text>
</comment>
<reference evidence="16" key="1">
    <citation type="journal article" date="2020" name="mSystems">
        <title>Genome- and Community-Level Interaction Insights into Carbon Utilization and Element Cycling Functions of Hydrothermarchaeota in Hydrothermal Sediment.</title>
        <authorList>
            <person name="Zhou Z."/>
            <person name="Liu Y."/>
            <person name="Xu W."/>
            <person name="Pan J."/>
            <person name="Luo Z.H."/>
            <person name="Li M."/>
        </authorList>
    </citation>
    <scope>NUCLEOTIDE SEQUENCE [LARGE SCALE GENOMIC DNA]</scope>
    <source>
        <strain evidence="16">SpSt-897</strain>
    </source>
</reference>
<dbReference type="GO" id="GO:0044781">
    <property type="term" value="P:bacterial-type flagellum organization"/>
    <property type="evidence" value="ECO:0007669"/>
    <property type="project" value="UniProtKB-UniRule"/>
</dbReference>
<feature type="domain" description="SRP54-type proteins GTP-binding" evidence="15">
    <location>
        <begin position="178"/>
        <end position="369"/>
    </location>
</feature>
<feature type="domain" description="AAA+ ATPase" evidence="14">
    <location>
        <begin position="177"/>
        <end position="316"/>
    </location>
</feature>
<organism evidence="16">
    <name type="scientific">Desulfobacca acetoxidans</name>
    <dbReference type="NCBI Taxonomy" id="60893"/>
    <lineage>
        <taxon>Bacteria</taxon>
        <taxon>Pseudomonadati</taxon>
        <taxon>Thermodesulfobacteriota</taxon>
        <taxon>Desulfobaccia</taxon>
        <taxon>Desulfobaccales</taxon>
        <taxon>Desulfobaccaceae</taxon>
        <taxon>Desulfobacca</taxon>
    </lineage>
</organism>
<dbReference type="NCBIfam" id="TIGR03499">
    <property type="entry name" value="FlhF"/>
    <property type="match status" value="1"/>
</dbReference>
<comment type="function">
    <text evidence="12">Necessary for flagellar biosynthesis. May be involved in translocation of the flagellum.</text>
</comment>
<dbReference type="InterPro" id="IPR003593">
    <property type="entry name" value="AAA+_ATPase"/>
</dbReference>
<comment type="subcellular location">
    <subcellularLocation>
        <location evidence="1">Cell membrane</location>
        <topology evidence="1">Peripheral membrane protein</topology>
        <orientation evidence="1">Cytoplasmic side</orientation>
    </subcellularLocation>
</comment>
<evidence type="ECO:0000313" key="16">
    <source>
        <dbReference type="EMBL" id="HGF33721.1"/>
    </source>
</evidence>
<evidence type="ECO:0000256" key="10">
    <source>
        <dbReference type="ARBA" id="ARBA00023136"/>
    </source>
</evidence>
<keyword evidence="6" id="KW-0547">Nucleotide-binding</keyword>
<evidence type="ECO:0000259" key="14">
    <source>
        <dbReference type="SMART" id="SM00382"/>
    </source>
</evidence>
<keyword evidence="11" id="KW-1006">Bacterial flagellum protein export</keyword>
<evidence type="ECO:0000256" key="7">
    <source>
        <dbReference type="ARBA" id="ARBA00022795"/>
    </source>
</evidence>
<evidence type="ECO:0000256" key="6">
    <source>
        <dbReference type="ARBA" id="ARBA00022741"/>
    </source>
</evidence>
<dbReference type="InterPro" id="IPR000897">
    <property type="entry name" value="SRP54_GTPase_dom"/>
</dbReference>
<keyword evidence="16" id="KW-0966">Cell projection</keyword>
<dbReference type="GO" id="GO:0005047">
    <property type="term" value="F:signal recognition particle binding"/>
    <property type="evidence" value="ECO:0007669"/>
    <property type="project" value="TreeGrafter"/>
</dbReference>
<dbReference type="GO" id="GO:0006614">
    <property type="term" value="P:SRP-dependent cotranslational protein targeting to membrane"/>
    <property type="evidence" value="ECO:0007669"/>
    <property type="project" value="UniProtKB-UniRule"/>
</dbReference>
<dbReference type="PANTHER" id="PTHR43134">
    <property type="entry name" value="SIGNAL RECOGNITION PARTICLE RECEPTOR SUBUNIT ALPHA"/>
    <property type="match status" value="1"/>
</dbReference>
<keyword evidence="16" id="KW-0969">Cilium</keyword>
<dbReference type="InterPro" id="IPR020006">
    <property type="entry name" value="FlhF"/>
</dbReference>
<evidence type="ECO:0000256" key="5">
    <source>
        <dbReference type="ARBA" id="ARBA00022475"/>
    </source>
</evidence>
<keyword evidence="4" id="KW-0813">Transport</keyword>
<gene>
    <name evidence="16" type="primary">flhF</name>
    <name evidence="16" type="ORF">ENW96_04930</name>
</gene>
<dbReference type="GO" id="GO:0005886">
    <property type="term" value="C:plasma membrane"/>
    <property type="evidence" value="ECO:0007669"/>
    <property type="project" value="UniProtKB-SubCell"/>
</dbReference>
<comment type="caution">
    <text evidence="16">The sequence shown here is derived from an EMBL/GenBank/DDBJ whole genome shotgun (WGS) entry which is preliminary data.</text>
</comment>
<evidence type="ECO:0000256" key="11">
    <source>
        <dbReference type="ARBA" id="ARBA00023225"/>
    </source>
</evidence>
<protein>
    <recommendedName>
        <fullName evidence="3 13">Flagellar biosynthesis protein FlhF</fullName>
    </recommendedName>
</protein>
<evidence type="ECO:0000259" key="15">
    <source>
        <dbReference type="SMART" id="SM00962"/>
    </source>
</evidence>
<dbReference type="SUPFAM" id="SSF52540">
    <property type="entry name" value="P-loop containing nucleoside triphosphate hydrolases"/>
    <property type="match status" value="1"/>
</dbReference>
<dbReference type="GO" id="GO:0005525">
    <property type="term" value="F:GTP binding"/>
    <property type="evidence" value="ECO:0007669"/>
    <property type="project" value="UniProtKB-UniRule"/>
</dbReference>
<dbReference type="Pfam" id="PF00448">
    <property type="entry name" value="SRP54"/>
    <property type="match status" value="1"/>
</dbReference>
<proteinExistence type="inferred from homology"/>
<evidence type="ECO:0000256" key="9">
    <source>
        <dbReference type="ARBA" id="ARBA00023134"/>
    </source>
</evidence>
<dbReference type="Gene3D" id="3.40.50.300">
    <property type="entry name" value="P-loop containing nucleotide triphosphate hydrolases"/>
    <property type="match status" value="1"/>
</dbReference>
<evidence type="ECO:0000256" key="12">
    <source>
        <dbReference type="ARBA" id="ARBA00025337"/>
    </source>
</evidence>
<evidence type="ECO:0000256" key="8">
    <source>
        <dbReference type="ARBA" id="ARBA00022927"/>
    </source>
</evidence>
<keyword evidence="5" id="KW-1003">Cell membrane</keyword>
<dbReference type="GO" id="GO:0003924">
    <property type="term" value="F:GTPase activity"/>
    <property type="evidence" value="ECO:0007669"/>
    <property type="project" value="UniProtKB-UniRule"/>
</dbReference>
<evidence type="ECO:0000256" key="13">
    <source>
        <dbReference type="NCBIfam" id="TIGR03499"/>
    </source>
</evidence>
<evidence type="ECO:0000256" key="4">
    <source>
        <dbReference type="ARBA" id="ARBA00022448"/>
    </source>
</evidence>
<sequence>MKLRTYVGRDAQEALAQVRRELGPEAVILSSQSRRCRAPGSGWSEGRRVEVTAAADQAVALASGADFQPWTASLPSSRRVSLNLKEELEEMKALLKQWIEEQGPPPWLAPYPELTQLFQALVRAGVNGQLMRRWLEKLRTSLANAKSQPPTNLPEQSVRQLVREVEVVDPWQISPAKPQRWALLGPTGVGKTTTIAKLAIQAAFVKKLRVGLISLDSVRLGGQEHLAAYARISGLPMVMAQTRGELAEVLEKMADLDLILIDTPGRNPCDLKLPLELHQLFGNLPGVGYHLVVSATAAEANIADAFQGFKVRPLLSCIIAKVDESQDIVGVFNQLWKRQIPVSYLTTGQKVPEDLEPATPRLLAHLLLKPFYGRKAQR</sequence>
<dbReference type="GO" id="GO:0015031">
    <property type="term" value="P:protein transport"/>
    <property type="evidence" value="ECO:0007669"/>
    <property type="project" value="UniProtKB-KW"/>
</dbReference>
<dbReference type="SMART" id="SM00382">
    <property type="entry name" value="AAA"/>
    <property type="match status" value="1"/>
</dbReference>
<dbReference type="PANTHER" id="PTHR43134:SF3">
    <property type="entry name" value="FLAGELLAR BIOSYNTHESIS PROTEIN FLHF"/>
    <property type="match status" value="1"/>
</dbReference>
<dbReference type="CDD" id="cd17873">
    <property type="entry name" value="FlhF"/>
    <property type="match status" value="1"/>
</dbReference>
<keyword evidence="16" id="KW-0282">Flagellum</keyword>
<dbReference type="Gene3D" id="1.20.120.1380">
    <property type="entry name" value="Flagellar FlhF biosynthesis protein, N domain"/>
    <property type="match status" value="1"/>
</dbReference>
<evidence type="ECO:0000256" key="1">
    <source>
        <dbReference type="ARBA" id="ARBA00004413"/>
    </source>
</evidence>
<dbReference type="InterPro" id="IPR027417">
    <property type="entry name" value="P-loop_NTPase"/>
</dbReference>
<evidence type="ECO:0000256" key="2">
    <source>
        <dbReference type="ARBA" id="ARBA00008531"/>
    </source>
</evidence>
<keyword evidence="9" id="KW-0342">GTP-binding</keyword>